<name>L0HE59_METFS</name>
<dbReference type="GO" id="GO:0000287">
    <property type="term" value="F:magnesium ion binding"/>
    <property type="evidence" value="ECO:0007669"/>
    <property type="project" value="InterPro"/>
</dbReference>
<dbReference type="Proteomes" id="UP000010824">
    <property type="component" value="Chromosome"/>
</dbReference>
<dbReference type="Pfam" id="PF06616">
    <property type="entry name" value="BsuBI_PstI_RE"/>
    <property type="match status" value="1"/>
</dbReference>
<dbReference type="KEGG" id="mfo:Metfor_1247"/>
<organism evidence="3 4">
    <name type="scientific">Methanoregula formicica (strain DSM 22288 / NBRC 105244 / SMSP)</name>
    <dbReference type="NCBI Taxonomy" id="593750"/>
    <lineage>
        <taxon>Archaea</taxon>
        <taxon>Methanobacteriati</taxon>
        <taxon>Methanobacteriota</taxon>
        <taxon>Stenosarchaea group</taxon>
        <taxon>Methanomicrobia</taxon>
        <taxon>Methanomicrobiales</taxon>
        <taxon>Methanoregulaceae</taxon>
        <taxon>Methanoregula</taxon>
    </lineage>
</organism>
<reference evidence="3 4" key="2">
    <citation type="journal article" date="2014" name="Genome Announc.">
        <title>Complete Genome Sequence of Methanoregula formicica SMSPT, a Mesophilic Hydrogenotrophic Methanogen Isolated from a Methanogenic Upflow Anaerobic Sludge Blanket Reactor.</title>
        <authorList>
            <person name="Yamamoto K."/>
            <person name="Tamaki H."/>
            <person name="Cadillo-Quiroz H."/>
            <person name="Imachi H."/>
            <person name="Kyrpides N."/>
            <person name="Woyke T."/>
            <person name="Goodwin L."/>
            <person name="Zinder S.H."/>
            <person name="Kamagata Y."/>
            <person name="Liu W.T."/>
        </authorList>
    </citation>
    <scope>NUCLEOTIDE SEQUENCE [LARGE SCALE GENOMIC DNA]</scope>
    <source>
        <strain evidence="4">DSM 22288 / NBRC 105244 / SMSP</strain>
    </source>
</reference>
<accession>L0HE59</accession>
<evidence type="ECO:0000313" key="4">
    <source>
        <dbReference type="Proteomes" id="UP000010824"/>
    </source>
</evidence>
<dbReference type="GO" id="GO:0009036">
    <property type="term" value="F:type II site-specific deoxyribonuclease activity"/>
    <property type="evidence" value="ECO:0007669"/>
    <property type="project" value="InterPro"/>
</dbReference>
<dbReference type="GeneID" id="14310560"/>
<reference evidence="4" key="1">
    <citation type="submission" date="2011-12" db="EMBL/GenBank/DDBJ databases">
        <title>Complete sequence of Methanoregula formicicum SMSP.</title>
        <authorList>
            <person name="Lucas S."/>
            <person name="Han J."/>
            <person name="Lapidus A."/>
            <person name="Cheng J.-F."/>
            <person name="Goodwin L."/>
            <person name="Pitluck S."/>
            <person name="Peters L."/>
            <person name="Ovchinnikova G."/>
            <person name="Teshima H."/>
            <person name="Detter J.C."/>
            <person name="Han C."/>
            <person name="Tapia R."/>
            <person name="Land M."/>
            <person name="Hauser L."/>
            <person name="Kyrpides N."/>
            <person name="Ivanova N."/>
            <person name="Pagani I."/>
            <person name="Imachi H."/>
            <person name="Tamaki H."/>
            <person name="Sekiguchi Y."/>
            <person name="Kamagata Y."/>
            <person name="Cadillo-Quiroz H."/>
            <person name="Zinder S."/>
            <person name="Liu W.-T."/>
            <person name="Woyke T."/>
        </authorList>
    </citation>
    <scope>NUCLEOTIDE SEQUENCE [LARGE SCALE GENOMIC DNA]</scope>
    <source>
        <strain evidence="4">DSM 22288 / NBRC 105244 / SMSP</strain>
    </source>
</reference>
<dbReference type="GO" id="GO:0003677">
    <property type="term" value="F:DNA binding"/>
    <property type="evidence" value="ECO:0007669"/>
    <property type="project" value="InterPro"/>
</dbReference>
<feature type="domain" description="BsuBI/PstI restriction endonuclease HTH" evidence="2">
    <location>
        <begin position="16"/>
        <end position="178"/>
    </location>
</feature>
<dbReference type="InterPro" id="IPR041454">
    <property type="entry name" value="BsuBI/PstI_N"/>
</dbReference>
<dbReference type="RefSeq" id="WP_015285253.1">
    <property type="nucleotide sequence ID" value="NC_019943.1"/>
</dbReference>
<gene>
    <name evidence="3" type="ordered locus">Metfor_1247</name>
</gene>
<feature type="domain" description="BsuBI/PstI restriction endonuclease" evidence="1">
    <location>
        <begin position="188"/>
        <end position="356"/>
    </location>
</feature>
<dbReference type="STRING" id="593750.Metfor_1247"/>
<keyword evidence="3" id="KW-0540">Nuclease</keyword>
<dbReference type="InParanoid" id="L0HE59"/>
<sequence length="370" mass="42166">MSDIQSPSLPSLPSIDVINQRLPLIFPMDTEHRSQIIGKMAVRTIFVMFYIGAIEGRNEWFQPAHVLNMDDARASRTNEESRRSWAKRREFSSDRSLHKWYADTTKESVRKQVILFGLIPLGAAVKIDLGQENEPRYALAHDFSILFDQDLSGEELTRKISEWQRSHLTRAALGATALRGSDSGTRLKVKIPNHQIISEMKLPPGKSSLIIKEVIEKFSENFLHEPHVIAISTSEAPFQPIDDQVIQILNLDFSSVVQKKILPDIILWDKYLDHGRSENLLIFIEVVASTGSMIQERKENIMAFLRTREYNAKVAFGTAFLSRTDEAYNKKNIAEISWGSFVWFAAEPTNIVILNQMDAENNKKLSDLIL</sequence>
<dbReference type="InterPro" id="IPR041963">
    <property type="entry name" value="BsuBI/PstI_C_sf"/>
</dbReference>
<proteinExistence type="predicted"/>
<dbReference type="AlphaFoldDB" id="L0HE59"/>
<evidence type="ECO:0000259" key="1">
    <source>
        <dbReference type="Pfam" id="PF06616"/>
    </source>
</evidence>
<dbReference type="eggNOG" id="arCOG13394">
    <property type="taxonomic scope" value="Archaea"/>
</dbReference>
<dbReference type="GO" id="GO:0009307">
    <property type="term" value="P:DNA restriction-modification system"/>
    <property type="evidence" value="ECO:0007669"/>
    <property type="project" value="InterPro"/>
</dbReference>
<keyword evidence="3" id="KW-0378">Hydrolase</keyword>
<dbReference type="Gene3D" id="3.40.1350.80">
    <property type="match status" value="1"/>
</dbReference>
<dbReference type="Pfam" id="PF17728">
    <property type="entry name" value="BsuBI_PstI_RE_N"/>
    <property type="match status" value="1"/>
</dbReference>
<keyword evidence="3" id="KW-0255">Endonuclease</keyword>
<evidence type="ECO:0000259" key="2">
    <source>
        <dbReference type="Pfam" id="PF17728"/>
    </source>
</evidence>
<dbReference type="EMBL" id="CP003167">
    <property type="protein sequence ID" value="AGB02290.1"/>
    <property type="molecule type" value="Genomic_DNA"/>
</dbReference>
<dbReference type="HOGENOM" id="CLU_747251_0_0_2"/>
<dbReference type="REBASE" id="58702">
    <property type="entry name" value="MfoSMSORF1246P"/>
</dbReference>
<dbReference type="InterPro" id="IPR009528">
    <property type="entry name" value="Restrct_endonuc_II_BsuBI_C"/>
</dbReference>
<protein>
    <submittedName>
        <fullName evidence="3">BsuBI/PstI restriction endonuclease C-terminus</fullName>
    </submittedName>
</protein>
<keyword evidence="4" id="KW-1185">Reference proteome</keyword>
<evidence type="ECO:0000313" key="3">
    <source>
        <dbReference type="EMBL" id="AGB02290.1"/>
    </source>
</evidence>